<dbReference type="Gene3D" id="3.40.1190.10">
    <property type="entry name" value="Mur-like, catalytic domain"/>
    <property type="match status" value="1"/>
</dbReference>
<dbReference type="UniPathway" id="UPA00219"/>
<dbReference type="PANTHER" id="PTHR43692">
    <property type="entry name" value="UDP-N-ACETYLMURAMOYLALANINE--D-GLUTAMATE LIGASE"/>
    <property type="match status" value="1"/>
</dbReference>
<organism evidence="9 10">
    <name type="scientific">Moorena producens (strain JHB)</name>
    <dbReference type="NCBI Taxonomy" id="1454205"/>
    <lineage>
        <taxon>Bacteria</taxon>
        <taxon>Bacillati</taxon>
        <taxon>Cyanobacteriota</taxon>
        <taxon>Cyanophyceae</taxon>
        <taxon>Coleofasciculales</taxon>
        <taxon>Coleofasciculaceae</taxon>
        <taxon>Moorena</taxon>
    </lineage>
</organism>
<dbReference type="Gene3D" id="3.90.190.20">
    <property type="entry name" value="Mur ligase, C-terminal domain"/>
    <property type="match status" value="1"/>
</dbReference>
<dbReference type="PANTHER" id="PTHR43692:SF1">
    <property type="entry name" value="UDP-N-ACETYLMURAMOYLALANINE--D-GLUTAMATE LIGASE"/>
    <property type="match status" value="1"/>
</dbReference>
<evidence type="ECO:0000256" key="5">
    <source>
        <dbReference type="ARBA" id="ARBA00022741"/>
    </source>
</evidence>
<comment type="catalytic activity">
    <reaction evidence="7">
        <text>UDP-N-acetyl-alpha-D-muramoyl-L-alanine + D-glutamate + ATP = UDP-N-acetyl-alpha-D-muramoyl-L-alanyl-D-glutamate + ADP + phosphate + H(+)</text>
        <dbReference type="Rhea" id="RHEA:16429"/>
        <dbReference type="ChEBI" id="CHEBI:15378"/>
        <dbReference type="ChEBI" id="CHEBI:29986"/>
        <dbReference type="ChEBI" id="CHEBI:30616"/>
        <dbReference type="ChEBI" id="CHEBI:43474"/>
        <dbReference type="ChEBI" id="CHEBI:83898"/>
        <dbReference type="ChEBI" id="CHEBI:83900"/>
        <dbReference type="ChEBI" id="CHEBI:456216"/>
        <dbReference type="EC" id="6.3.2.9"/>
    </reaction>
</comment>
<dbReference type="Proteomes" id="UP000176944">
    <property type="component" value="Chromosome"/>
</dbReference>
<dbReference type="InterPro" id="IPR036615">
    <property type="entry name" value="Mur_ligase_C_dom_sf"/>
</dbReference>
<dbReference type="Pfam" id="PF21799">
    <property type="entry name" value="MurD-like_N"/>
    <property type="match status" value="1"/>
</dbReference>
<comment type="subcellular location">
    <subcellularLocation>
        <location evidence="1 7">Cytoplasm</location>
    </subcellularLocation>
</comment>
<evidence type="ECO:0000256" key="3">
    <source>
        <dbReference type="ARBA" id="ARBA00022490"/>
    </source>
</evidence>
<protein>
    <recommendedName>
        <fullName evidence="7">UDP-N-acetylmuramoylalanine--D-glutamate ligase</fullName>
        <ecNumber evidence="7">6.3.2.9</ecNumber>
    </recommendedName>
    <alternativeName>
        <fullName evidence="7">D-glutamic acid-adding enzyme</fullName>
    </alternativeName>
    <alternativeName>
        <fullName evidence="7">UDP-N-acetylmuramoyl-L-alanyl-D-glutamate synthetase</fullName>
    </alternativeName>
</protein>
<keyword evidence="7" id="KW-0573">Peptidoglycan synthesis</keyword>
<evidence type="ECO:0000256" key="4">
    <source>
        <dbReference type="ARBA" id="ARBA00022598"/>
    </source>
</evidence>
<dbReference type="GO" id="GO:0008360">
    <property type="term" value="P:regulation of cell shape"/>
    <property type="evidence" value="ECO:0007669"/>
    <property type="project" value="UniProtKB-KW"/>
</dbReference>
<keyword evidence="4 7" id="KW-0436">Ligase</keyword>
<gene>
    <name evidence="7 9" type="primary">murD</name>
    <name evidence="9" type="ORF">BJP36_33370</name>
</gene>
<dbReference type="GO" id="GO:0005524">
    <property type="term" value="F:ATP binding"/>
    <property type="evidence" value="ECO:0007669"/>
    <property type="project" value="UniProtKB-UniRule"/>
</dbReference>
<comment type="pathway">
    <text evidence="2 7">Cell wall biogenesis; peptidoglycan biosynthesis.</text>
</comment>
<dbReference type="InterPro" id="IPR013221">
    <property type="entry name" value="Mur_ligase_cen"/>
</dbReference>
<evidence type="ECO:0000259" key="8">
    <source>
        <dbReference type="Pfam" id="PF08245"/>
    </source>
</evidence>
<keyword evidence="7" id="KW-0131">Cell cycle</keyword>
<sequence>MPKADVIGLGRSGLAAARLLRKEGWDVTLSDAASPERIAARYTPEDWQHQQQQLARDRINLKLGYSLTLESSDLPELIVVSPGVPWDIPVLVAARTQGIETIGEIELAWRYLQSCPWVAVTGTNGKTTTTSLIAAIFQEAGFHAPACGNIGYAACELLLAPEINGKAQETSPIDWVIGEISSYQIESSKDLAPRIGVLTTLTPDHLSRHKTLENYYDIKASLLRRSQLQVINGDDPYLGNLGVNYWPDAYWISITGGQGDRNFKPWAYIEDDWVIADSEPILPVKSLQMVGDHNRQNLLMAVATARLAGIEKNAIASAIAKFPGVPHRLEKVITWQGIDFINDSKATNYDAAQVGLASVAAPTILIAGGEAKAGDDTSWIETIKLKAAVVLLIGEAAPAFAARLKEASYSSYEILETMAKAVPRAAELAQQYNASVVLLSPACASFDQYQSFEHRGDDFRRLCQQQFSTIAKGTGNREQGTGSRE</sequence>
<dbReference type="Gene3D" id="3.40.50.720">
    <property type="entry name" value="NAD(P)-binding Rossmann-like Domain"/>
    <property type="match status" value="1"/>
</dbReference>
<dbReference type="InterPro" id="IPR036565">
    <property type="entry name" value="Mur-like_cat_sf"/>
</dbReference>
<evidence type="ECO:0000313" key="9">
    <source>
        <dbReference type="EMBL" id="AOY84093.1"/>
    </source>
</evidence>
<comment type="function">
    <text evidence="7">Cell wall formation. Catalyzes the addition of glutamate to the nucleotide precursor UDP-N-acetylmuramoyl-L-alanine (UMA).</text>
</comment>
<dbReference type="Pfam" id="PF08245">
    <property type="entry name" value="Mur_ligase_M"/>
    <property type="match status" value="1"/>
</dbReference>
<keyword evidence="5 7" id="KW-0547">Nucleotide-binding</keyword>
<evidence type="ECO:0000313" key="10">
    <source>
        <dbReference type="Proteomes" id="UP000176944"/>
    </source>
</evidence>
<evidence type="ECO:0000256" key="7">
    <source>
        <dbReference type="HAMAP-Rule" id="MF_00639"/>
    </source>
</evidence>
<dbReference type="AlphaFoldDB" id="A0A1D9G914"/>
<keyword evidence="6 7" id="KW-0067">ATP-binding</keyword>
<dbReference type="NCBIfam" id="TIGR01087">
    <property type="entry name" value="murD"/>
    <property type="match status" value="1"/>
</dbReference>
<evidence type="ECO:0000256" key="2">
    <source>
        <dbReference type="ARBA" id="ARBA00004752"/>
    </source>
</evidence>
<proteinExistence type="inferred from homology"/>
<accession>A0A1D9G914</accession>
<dbReference type="GO" id="GO:0051301">
    <property type="term" value="P:cell division"/>
    <property type="evidence" value="ECO:0007669"/>
    <property type="project" value="UniProtKB-KW"/>
</dbReference>
<keyword evidence="3 7" id="KW-0963">Cytoplasm</keyword>
<reference evidence="10" key="1">
    <citation type="submission" date="2016-10" db="EMBL/GenBank/DDBJ databases">
        <title>Comparative genomics uncovers the prolific and rare metabolic potential of the cyanobacterial genus Moorea.</title>
        <authorList>
            <person name="Leao T."/>
            <person name="Castelao G."/>
            <person name="Korobeynikov A."/>
            <person name="Monroe E.A."/>
            <person name="Podell S."/>
            <person name="Glukhov E."/>
            <person name="Allen E."/>
            <person name="Gerwick W.H."/>
            <person name="Gerwick L."/>
        </authorList>
    </citation>
    <scope>NUCLEOTIDE SEQUENCE [LARGE SCALE GENOMIC DNA]</scope>
    <source>
        <strain evidence="10">JHB</strain>
    </source>
</reference>
<dbReference type="SUPFAM" id="SSF53623">
    <property type="entry name" value="MurD-like peptide ligases, catalytic domain"/>
    <property type="match status" value="1"/>
</dbReference>
<feature type="binding site" evidence="7">
    <location>
        <begin position="122"/>
        <end position="128"/>
    </location>
    <ligand>
        <name>ATP</name>
        <dbReference type="ChEBI" id="CHEBI:30616"/>
    </ligand>
</feature>
<dbReference type="GO" id="GO:0009252">
    <property type="term" value="P:peptidoglycan biosynthetic process"/>
    <property type="evidence" value="ECO:0007669"/>
    <property type="project" value="UniProtKB-UniRule"/>
</dbReference>
<keyword evidence="7" id="KW-0961">Cell wall biogenesis/degradation</keyword>
<dbReference type="SUPFAM" id="SSF53244">
    <property type="entry name" value="MurD-like peptide ligases, peptide-binding domain"/>
    <property type="match status" value="1"/>
</dbReference>
<feature type="domain" description="Mur ligase central" evidence="8">
    <location>
        <begin position="120"/>
        <end position="305"/>
    </location>
</feature>
<dbReference type="InterPro" id="IPR005762">
    <property type="entry name" value="MurD"/>
</dbReference>
<comment type="similarity">
    <text evidence="7">Belongs to the MurCDEF family.</text>
</comment>
<dbReference type="GO" id="GO:0008764">
    <property type="term" value="F:UDP-N-acetylmuramoylalanine-D-glutamate ligase activity"/>
    <property type="evidence" value="ECO:0007669"/>
    <property type="project" value="UniProtKB-UniRule"/>
</dbReference>
<evidence type="ECO:0000256" key="1">
    <source>
        <dbReference type="ARBA" id="ARBA00004496"/>
    </source>
</evidence>
<evidence type="ECO:0000256" key="6">
    <source>
        <dbReference type="ARBA" id="ARBA00022840"/>
    </source>
</evidence>
<dbReference type="EMBL" id="CP017708">
    <property type="protein sequence ID" value="AOY84093.1"/>
    <property type="molecule type" value="Genomic_DNA"/>
</dbReference>
<dbReference type="GO" id="GO:0005737">
    <property type="term" value="C:cytoplasm"/>
    <property type="evidence" value="ECO:0007669"/>
    <property type="project" value="UniProtKB-SubCell"/>
</dbReference>
<dbReference type="GO" id="GO:0071555">
    <property type="term" value="P:cell wall organization"/>
    <property type="evidence" value="ECO:0007669"/>
    <property type="project" value="UniProtKB-KW"/>
</dbReference>
<dbReference type="EC" id="6.3.2.9" evidence="7"/>
<name>A0A1D9G914_MOOP1</name>
<keyword evidence="7" id="KW-0133">Cell shape</keyword>
<keyword evidence="7" id="KW-0132">Cell division</keyword>
<dbReference type="HAMAP" id="MF_00639">
    <property type="entry name" value="MurD"/>
    <property type="match status" value="1"/>
</dbReference>
<dbReference type="SUPFAM" id="SSF51984">
    <property type="entry name" value="MurCD N-terminal domain"/>
    <property type="match status" value="1"/>
</dbReference>